<dbReference type="AlphaFoldDB" id="A0A6N6MF85"/>
<reference evidence="1 2" key="1">
    <citation type="submission" date="2019-09" db="EMBL/GenBank/DDBJ databases">
        <authorList>
            <person name="Cao W.R."/>
        </authorList>
    </citation>
    <scope>NUCLEOTIDE SEQUENCE [LARGE SCALE GENOMIC DNA]</scope>
    <source>
        <strain evidence="1 2">B1N29</strain>
    </source>
</reference>
<organism evidence="1 2">
    <name type="scientific">Pseudotamlana haliotis</name>
    <dbReference type="NCBI Taxonomy" id="2614804"/>
    <lineage>
        <taxon>Bacteria</taxon>
        <taxon>Pseudomonadati</taxon>
        <taxon>Bacteroidota</taxon>
        <taxon>Flavobacteriia</taxon>
        <taxon>Flavobacteriales</taxon>
        <taxon>Flavobacteriaceae</taxon>
        <taxon>Pseudotamlana</taxon>
    </lineage>
</organism>
<name>A0A6N6MF85_9FLAO</name>
<dbReference type="Proteomes" id="UP000441333">
    <property type="component" value="Unassembled WGS sequence"/>
</dbReference>
<dbReference type="InterPro" id="IPR010838">
    <property type="entry name" value="DUF1444"/>
</dbReference>
<comment type="caution">
    <text evidence="1">The sequence shown here is derived from an EMBL/GenBank/DDBJ whole genome shotgun (WGS) entry which is preliminary data.</text>
</comment>
<gene>
    <name evidence="1" type="ORF">F6U93_09925</name>
</gene>
<proteinExistence type="predicted"/>
<evidence type="ECO:0000313" key="1">
    <source>
        <dbReference type="EMBL" id="KAB1067594.1"/>
    </source>
</evidence>
<evidence type="ECO:0000313" key="2">
    <source>
        <dbReference type="Proteomes" id="UP000441333"/>
    </source>
</evidence>
<accession>A0A6N6MF85</accession>
<dbReference type="EMBL" id="WAAT01000045">
    <property type="protein sequence ID" value="KAB1067594.1"/>
    <property type="molecule type" value="Genomic_DNA"/>
</dbReference>
<keyword evidence="2" id="KW-1185">Reference proteome</keyword>
<dbReference type="Pfam" id="PF07285">
    <property type="entry name" value="DUF1444"/>
    <property type="match status" value="1"/>
</dbReference>
<protein>
    <submittedName>
        <fullName evidence="1">DUF1444 family protein</fullName>
    </submittedName>
</protein>
<sequence length="307" mass="36043">MNEVRKMCKRQLYTLYLGVYRALCSIYYSCQQYKKNESLTFMLSFFKSKSNLTESEFAEKFFAELKKKVKGLELVSINGLEVVTKLKDSDNYQHFLDNSYAEYKNEPKDLKNVIEKYTFASKDLFLPEEPIQLKRIVPVIKDKRYLIESSKIIENFENTHVYEKYNSELYIFYAEDKENTISYFTKEKFEHLNVGIETIKEKAIENLNSVVSKMERHGENGYFMLTSGGDYEASLILFDIWNKENFPVNGNLIIGIPARDVVFVTGTNDKENIEKLKNTINEINESGDHLVSDKIFEFKNGKFELWK</sequence>